<dbReference type="Gene3D" id="1.20.1530.10">
    <property type="entry name" value="Na+/H+ antiporter like domain"/>
    <property type="match status" value="1"/>
</dbReference>
<dbReference type="RefSeq" id="WP_380071753.1">
    <property type="nucleotide sequence ID" value="NZ_JBHRTO010000001.1"/>
</dbReference>
<feature type="transmembrane region" description="Helical" evidence="7">
    <location>
        <begin position="335"/>
        <end position="351"/>
    </location>
</feature>
<proteinExistence type="predicted"/>
<evidence type="ECO:0000313" key="8">
    <source>
        <dbReference type="EMBL" id="MFC3180118.1"/>
    </source>
</evidence>
<dbReference type="EMBL" id="JBHRTO010000001">
    <property type="protein sequence ID" value="MFC3180118.1"/>
    <property type="molecule type" value="Genomic_DNA"/>
</dbReference>
<keyword evidence="5 7" id="KW-1133">Transmembrane helix</keyword>
<feature type="transmembrane region" description="Helical" evidence="7">
    <location>
        <begin position="233"/>
        <end position="252"/>
    </location>
</feature>
<feature type="transmembrane region" description="Helical" evidence="7">
    <location>
        <begin position="65"/>
        <end position="84"/>
    </location>
</feature>
<dbReference type="Proteomes" id="UP001595547">
    <property type="component" value="Unassembled WGS sequence"/>
</dbReference>
<evidence type="ECO:0000256" key="2">
    <source>
        <dbReference type="ARBA" id="ARBA00015550"/>
    </source>
</evidence>
<gene>
    <name evidence="8" type="ORF">ACFOGH_03875</name>
</gene>
<comment type="subcellular location">
    <subcellularLocation>
        <location evidence="1">Cell inner membrane</location>
        <topology evidence="1">Multi-pass membrane protein</topology>
    </subcellularLocation>
</comment>
<organism evidence="8 9">
    <name type="scientific">Cypionkella sinensis</name>
    <dbReference type="NCBI Taxonomy" id="1756043"/>
    <lineage>
        <taxon>Bacteria</taxon>
        <taxon>Pseudomonadati</taxon>
        <taxon>Pseudomonadota</taxon>
        <taxon>Alphaproteobacteria</taxon>
        <taxon>Rhodobacterales</taxon>
        <taxon>Paracoccaceae</taxon>
        <taxon>Cypionkella</taxon>
    </lineage>
</organism>
<dbReference type="InterPro" id="IPR023171">
    <property type="entry name" value="Na/H_antiporter_dom_sf"/>
</dbReference>
<keyword evidence="9" id="KW-1185">Reference proteome</keyword>
<reference evidence="9" key="1">
    <citation type="journal article" date="2019" name="Int. J. Syst. Evol. Microbiol.">
        <title>The Global Catalogue of Microorganisms (GCM) 10K type strain sequencing project: providing services to taxonomists for standard genome sequencing and annotation.</title>
        <authorList>
            <consortium name="The Broad Institute Genomics Platform"/>
            <consortium name="The Broad Institute Genome Sequencing Center for Infectious Disease"/>
            <person name="Wu L."/>
            <person name="Ma J."/>
        </authorList>
    </citation>
    <scope>NUCLEOTIDE SEQUENCE [LARGE SCALE GENOMIC DNA]</scope>
    <source>
        <strain evidence="9">KCTC 52039</strain>
    </source>
</reference>
<accession>A0ABV7J1V1</accession>
<feature type="transmembrane region" description="Helical" evidence="7">
    <location>
        <begin position="389"/>
        <end position="408"/>
    </location>
</feature>
<keyword evidence="4 7" id="KW-0812">Transmembrane</keyword>
<protein>
    <recommendedName>
        <fullName evidence="2">Putative Na(+)/H(+) antiporter NhaA homolog</fullName>
    </recommendedName>
</protein>
<evidence type="ECO:0000256" key="7">
    <source>
        <dbReference type="SAM" id="Phobius"/>
    </source>
</evidence>
<feature type="transmembrane region" description="Helical" evidence="7">
    <location>
        <begin position="358"/>
        <end position="377"/>
    </location>
</feature>
<dbReference type="PANTHER" id="PTHR30341">
    <property type="entry name" value="SODIUM ION/PROTON ANTIPORTER NHAA-RELATED"/>
    <property type="match status" value="1"/>
</dbReference>
<evidence type="ECO:0000256" key="4">
    <source>
        <dbReference type="ARBA" id="ARBA00022692"/>
    </source>
</evidence>
<dbReference type="Pfam" id="PF06965">
    <property type="entry name" value="Na_H_antiport_1"/>
    <property type="match status" value="1"/>
</dbReference>
<name>A0ABV7J1V1_9RHOB</name>
<evidence type="ECO:0000256" key="6">
    <source>
        <dbReference type="ARBA" id="ARBA00023136"/>
    </source>
</evidence>
<dbReference type="InterPro" id="IPR004670">
    <property type="entry name" value="NhaA"/>
</dbReference>
<feature type="transmembrane region" description="Helical" evidence="7">
    <location>
        <begin position="105"/>
        <end position="129"/>
    </location>
</feature>
<evidence type="ECO:0000313" key="9">
    <source>
        <dbReference type="Proteomes" id="UP001595547"/>
    </source>
</evidence>
<evidence type="ECO:0000256" key="3">
    <source>
        <dbReference type="ARBA" id="ARBA00022475"/>
    </source>
</evidence>
<feature type="transmembrane region" description="Helical" evidence="7">
    <location>
        <begin position="167"/>
        <end position="187"/>
    </location>
</feature>
<sequence>MTMYRVSPFMRHFALALGLGILCATLWLNLDAAGYYDFIEWRLADLHAPEFLPAGLTQWVAQSPALTPASLTSHGLMALFMFFVGKELWEAVVLERGALSGPQSLVPLGGVIGAALGGALIWIITGALIETAQEASFAIGWQVPMGSDVVLGYVLGRRVFGPNHPALHVLLLVTIACDFLGLLVLGLSYPSGGLFRLGWLALPLIASVGVWALYGRRQRLHASEAARRQGLMLWPYVLAGAISFIGVAAAGLPPALGLLPVIPAIPHAERSFGFFAEAENFLHDPLNRLAHLLVRPLALVLFLFGLTRGGIDLAAFAPTTFTTLAAFWVGKPLGFLLGCMIAAQITGRSLPQGIRLRELLLIALLLGVGFTVPVLALDTALPGGGMAEAARLGLALSLLAGAAALLLARATRR</sequence>
<feature type="transmembrane region" description="Helical" evidence="7">
    <location>
        <begin position="135"/>
        <end position="155"/>
    </location>
</feature>
<evidence type="ECO:0000256" key="1">
    <source>
        <dbReference type="ARBA" id="ARBA00004429"/>
    </source>
</evidence>
<dbReference type="PANTHER" id="PTHR30341:SF0">
    <property type="entry name" value="NA(+)_H(+) ANTIPORTER NHAA"/>
    <property type="match status" value="1"/>
</dbReference>
<evidence type="ECO:0000256" key="5">
    <source>
        <dbReference type="ARBA" id="ARBA00022989"/>
    </source>
</evidence>
<keyword evidence="6 7" id="KW-0472">Membrane</keyword>
<comment type="caution">
    <text evidence="8">The sequence shown here is derived from an EMBL/GenBank/DDBJ whole genome shotgun (WGS) entry which is preliminary data.</text>
</comment>
<feature type="transmembrane region" description="Helical" evidence="7">
    <location>
        <begin position="193"/>
        <end position="213"/>
    </location>
</feature>
<keyword evidence="3" id="KW-1003">Cell membrane</keyword>